<dbReference type="Proteomes" id="UP000265962">
    <property type="component" value="Unassembled WGS sequence"/>
</dbReference>
<dbReference type="InterPro" id="IPR036653">
    <property type="entry name" value="CinA-like_C"/>
</dbReference>
<evidence type="ECO:0000313" key="2">
    <source>
        <dbReference type="EMBL" id="SPF67674.1"/>
    </source>
</evidence>
<dbReference type="EMBL" id="OMOH01000002">
    <property type="protein sequence ID" value="SPF67674.1"/>
    <property type="molecule type" value="Genomic_DNA"/>
</dbReference>
<gene>
    <name evidence="2" type="ORF">PROPJV5_0631</name>
</gene>
<dbReference type="Gene3D" id="3.90.950.20">
    <property type="entry name" value="CinA-like"/>
    <property type="match status" value="1"/>
</dbReference>
<accession>A0A375HZA2</accession>
<proteinExistence type="predicted"/>
<dbReference type="OrthoDB" id="1253990at2"/>
<evidence type="ECO:0000259" key="1">
    <source>
        <dbReference type="Pfam" id="PF02464"/>
    </source>
</evidence>
<name>A0A375HZA2_9ACTN</name>
<evidence type="ECO:0000313" key="3">
    <source>
        <dbReference type="Proteomes" id="UP000265962"/>
    </source>
</evidence>
<dbReference type="SUPFAM" id="SSF142433">
    <property type="entry name" value="CinA-like"/>
    <property type="match status" value="1"/>
</dbReference>
<feature type="domain" description="CinA C-terminal" evidence="1">
    <location>
        <begin position="11"/>
        <end position="158"/>
    </location>
</feature>
<dbReference type="Pfam" id="PF02464">
    <property type="entry name" value="CinA"/>
    <property type="match status" value="1"/>
</dbReference>
<reference evidence="3" key="1">
    <citation type="submission" date="2018-02" db="EMBL/GenBank/DDBJ databases">
        <authorList>
            <person name="Hornung B."/>
        </authorList>
    </citation>
    <scope>NUCLEOTIDE SEQUENCE [LARGE SCALE GENOMIC DNA]</scope>
</reference>
<dbReference type="RefSeq" id="WP_119714997.1">
    <property type="nucleotide sequence ID" value="NZ_OMOH01000002.1"/>
</dbReference>
<protein>
    <submittedName>
        <fullName evidence="2">Competence-damaged protein</fullName>
    </submittedName>
</protein>
<organism evidence="2 3">
    <name type="scientific">Propionibacterium ruminifibrarum</name>
    <dbReference type="NCBI Taxonomy" id="1962131"/>
    <lineage>
        <taxon>Bacteria</taxon>
        <taxon>Bacillati</taxon>
        <taxon>Actinomycetota</taxon>
        <taxon>Actinomycetes</taxon>
        <taxon>Propionibacteriales</taxon>
        <taxon>Propionibacteriaceae</taxon>
        <taxon>Propionibacterium</taxon>
    </lineage>
</organism>
<dbReference type="AlphaFoldDB" id="A0A375HZA2"/>
<keyword evidence="3" id="KW-1185">Reference proteome</keyword>
<dbReference type="InterPro" id="IPR008136">
    <property type="entry name" value="CinA_C"/>
</dbReference>
<sequence>MSEIDEPTRAAAEQLLQTCRRRGLGLATCESITGGGIGWALTSVPGASDVFRGGLITYASELKARLAGVDPAFIAEHGVINERTAREMANGAARACGADVAISATGTAGPLGQDGTAPGTVWIGIRTPDGTTAHRLLAGGGRAQIRRAAIRRALQLAAGTLQLCGPTRPPESRDVR</sequence>
<dbReference type="NCBIfam" id="TIGR00199">
    <property type="entry name" value="PncC_domain"/>
    <property type="match status" value="1"/>
</dbReference>